<keyword evidence="2" id="KW-1185">Reference proteome</keyword>
<protein>
    <submittedName>
        <fullName evidence="1">Uncharacterized protein</fullName>
    </submittedName>
</protein>
<sequence>MLCLLLDITNIRALNGPLTLTFREVLKLTVLTSEQFQTSPWLPVPPRPHTVVINIAEMRRKSPTPRPPSLSGQTMIIDLEVSFSVQTRDTYCSLRESRQKF</sequence>
<evidence type="ECO:0000313" key="1">
    <source>
        <dbReference type="EMBL" id="KAK3776363.1"/>
    </source>
</evidence>
<gene>
    <name evidence="1" type="ORF">RRG08_059150</name>
</gene>
<name>A0AAE0ZVB8_9GAST</name>
<evidence type="ECO:0000313" key="2">
    <source>
        <dbReference type="Proteomes" id="UP001283361"/>
    </source>
</evidence>
<dbReference type="AlphaFoldDB" id="A0AAE0ZVB8"/>
<dbReference type="Proteomes" id="UP001283361">
    <property type="component" value="Unassembled WGS sequence"/>
</dbReference>
<organism evidence="1 2">
    <name type="scientific">Elysia crispata</name>
    <name type="common">lettuce slug</name>
    <dbReference type="NCBI Taxonomy" id="231223"/>
    <lineage>
        <taxon>Eukaryota</taxon>
        <taxon>Metazoa</taxon>
        <taxon>Spiralia</taxon>
        <taxon>Lophotrochozoa</taxon>
        <taxon>Mollusca</taxon>
        <taxon>Gastropoda</taxon>
        <taxon>Heterobranchia</taxon>
        <taxon>Euthyneura</taxon>
        <taxon>Panpulmonata</taxon>
        <taxon>Sacoglossa</taxon>
        <taxon>Placobranchoidea</taxon>
        <taxon>Plakobranchidae</taxon>
        <taxon>Elysia</taxon>
    </lineage>
</organism>
<proteinExistence type="predicted"/>
<comment type="caution">
    <text evidence="1">The sequence shown here is derived from an EMBL/GenBank/DDBJ whole genome shotgun (WGS) entry which is preliminary data.</text>
</comment>
<accession>A0AAE0ZVB8</accession>
<dbReference type="EMBL" id="JAWDGP010003217">
    <property type="protein sequence ID" value="KAK3776363.1"/>
    <property type="molecule type" value="Genomic_DNA"/>
</dbReference>
<reference evidence="1" key="1">
    <citation type="journal article" date="2023" name="G3 (Bethesda)">
        <title>A reference genome for the long-term kleptoplast-retaining sea slug Elysia crispata morphotype clarki.</title>
        <authorList>
            <person name="Eastman K.E."/>
            <person name="Pendleton A.L."/>
            <person name="Shaikh M.A."/>
            <person name="Suttiyut T."/>
            <person name="Ogas R."/>
            <person name="Tomko P."/>
            <person name="Gavelis G."/>
            <person name="Widhalm J.R."/>
            <person name="Wisecaver J.H."/>
        </authorList>
    </citation>
    <scope>NUCLEOTIDE SEQUENCE</scope>
    <source>
        <strain evidence="1">ECLA1</strain>
    </source>
</reference>